<keyword evidence="4 7" id="KW-0256">Endoplasmic reticulum</keyword>
<dbReference type="GO" id="GO:0006950">
    <property type="term" value="P:response to stress"/>
    <property type="evidence" value="ECO:0007669"/>
    <property type="project" value="UniProtKB-ARBA"/>
</dbReference>
<feature type="region of interest" description="Disordered" evidence="8">
    <location>
        <begin position="243"/>
        <end position="318"/>
    </location>
</feature>
<proteinExistence type="inferred from homology"/>
<dbReference type="AlphaFoldDB" id="A0A7S3G6G4"/>
<evidence type="ECO:0000313" key="11">
    <source>
        <dbReference type="EMBL" id="CAE0252760.1"/>
    </source>
</evidence>
<dbReference type="SUPFAM" id="SSF46934">
    <property type="entry name" value="UBA-like"/>
    <property type="match status" value="1"/>
</dbReference>
<evidence type="ECO:0000256" key="4">
    <source>
        <dbReference type="ARBA" id="ARBA00022824"/>
    </source>
</evidence>
<evidence type="ECO:0000313" key="10">
    <source>
        <dbReference type="EMBL" id="CAE0252759.1"/>
    </source>
</evidence>
<dbReference type="InterPro" id="IPR009060">
    <property type="entry name" value="UBA-like_sf"/>
</dbReference>
<feature type="transmembrane region" description="Helical" evidence="7">
    <location>
        <begin position="126"/>
        <end position="145"/>
    </location>
</feature>
<keyword evidence="3 7" id="KW-0812">Transmembrane</keyword>
<evidence type="ECO:0000256" key="8">
    <source>
        <dbReference type="SAM" id="MobiDB-lite"/>
    </source>
</evidence>
<dbReference type="PANTHER" id="PTHR11009">
    <property type="entry name" value="DER1-LIKE PROTEIN, DERLIN"/>
    <property type="match status" value="1"/>
</dbReference>
<feature type="compositionally biased region" description="Gly residues" evidence="8">
    <location>
        <begin position="252"/>
        <end position="266"/>
    </location>
</feature>
<dbReference type="Pfam" id="PF00627">
    <property type="entry name" value="UBA"/>
    <property type="match status" value="1"/>
</dbReference>
<dbReference type="PROSITE" id="PS50030">
    <property type="entry name" value="UBA"/>
    <property type="match status" value="1"/>
</dbReference>
<dbReference type="SUPFAM" id="SSF144091">
    <property type="entry name" value="Rhomboid-like"/>
    <property type="match status" value="1"/>
</dbReference>
<dbReference type="InterPro" id="IPR007599">
    <property type="entry name" value="DER1"/>
</dbReference>
<evidence type="ECO:0000256" key="3">
    <source>
        <dbReference type="ARBA" id="ARBA00022692"/>
    </source>
</evidence>
<dbReference type="Gene3D" id="1.20.1540.10">
    <property type="entry name" value="Rhomboid-like"/>
    <property type="match status" value="1"/>
</dbReference>
<feature type="compositionally biased region" description="Low complexity" evidence="8">
    <location>
        <begin position="336"/>
        <end position="348"/>
    </location>
</feature>
<protein>
    <recommendedName>
        <fullName evidence="7">Derlin</fullName>
    </recommendedName>
</protein>
<feature type="compositionally biased region" description="Polar residues" evidence="8">
    <location>
        <begin position="296"/>
        <end position="310"/>
    </location>
</feature>
<comment type="subcellular location">
    <subcellularLocation>
        <location evidence="1 7">Endoplasmic reticulum membrane</location>
        <topology evidence="1 7">Multi-pass membrane protein</topology>
    </subcellularLocation>
</comment>
<keyword evidence="5 7" id="KW-1133">Transmembrane helix</keyword>
<feature type="transmembrane region" description="Helical" evidence="7">
    <location>
        <begin position="93"/>
        <end position="111"/>
    </location>
</feature>
<feature type="transmembrane region" description="Helical" evidence="7">
    <location>
        <begin position="57"/>
        <end position="81"/>
    </location>
</feature>
<evidence type="ECO:0000256" key="1">
    <source>
        <dbReference type="ARBA" id="ARBA00004477"/>
    </source>
</evidence>
<comment type="function">
    <text evidence="7">May be involved in the degradation of misfolded endoplasmic reticulum (ER) luminal proteins.</text>
</comment>
<organism evidence="11">
    <name type="scientific">Palpitomonas bilix</name>
    <dbReference type="NCBI Taxonomy" id="652834"/>
    <lineage>
        <taxon>Eukaryota</taxon>
        <taxon>Eukaryota incertae sedis</taxon>
    </lineage>
</organism>
<evidence type="ECO:0000256" key="6">
    <source>
        <dbReference type="ARBA" id="ARBA00023136"/>
    </source>
</evidence>
<dbReference type="EMBL" id="HBIB01022923">
    <property type="protein sequence ID" value="CAE0252760.1"/>
    <property type="molecule type" value="Transcribed_RNA"/>
</dbReference>
<dbReference type="Pfam" id="PF04511">
    <property type="entry name" value="DER1"/>
    <property type="match status" value="1"/>
</dbReference>
<dbReference type="InterPro" id="IPR015940">
    <property type="entry name" value="UBA"/>
</dbReference>
<keyword evidence="6 7" id="KW-0472">Membrane</keyword>
<feature type="transmembrane region" description="Helical" evidence="7">
    <location>
        <begin position="157"/>
        <end position="180"/>
    </location>
</feature>
<reference evidence="11" key="1">
    <citation type="submission" date="2021-01" db="EMBL/GenBank/DDBJ databases">
        <authorList>
            <person name="Corre E."/>
            <person name="Pelletier E."/>
            <person name="Niang G."/>
            <person name="Scheremetjew M."/>
            <person name="Finn R."/>
            <person name="Kale V."/>
            <person name="Holt S."/>
            <person name="Cochrane G."/>
            <person name="Meng A."/>
            <person name="Brown T."/>
            <person name="Cohen L."/>
        </authorList>
    </citation>
    <scope>NUCLEOTIDE SEQUENCE</scope>
    <source>
        <strain evidence="11">NIES-2562</strain>
    </source>
</reference>
<feature type="transmembrane region" description="Helical" evidence="7">
    <location>
        <begin position="12"/>
        <end position="37"/>
    </location>
</feature>
<name>A0A7S3G6G4_9EUKA</name>
<gene>
    <name evidence="10" type="ORF">PBIL07802_LOCUS14988</name>
    <name evidence="11" type="ORF">PBIL07802_LOCUS14989</name>
</gene>
<evidence type="ECO:0000256" key="7">
    <source>
        <dbReference type="RuleBase" id="RU363059"/>
    </source>
</evidence>
<dbReference type="GO" id="GO:0005789">
    <property type="term" value="C:endoplasmic reticulum membrane"/>
    <property type="evidence" value="ECO:0007669"/>
    <property type="project" value="UniProtKB-SubCell"/>
</dbReference>
<feature type="compositionally biased region" description="Low complexity" evidence="8">
    <location>
        <begin position="274"/>
        <end position="286"/>
    </location>
</feature>
<evidence type="ECO:0000256" key="2">
    <source>
        <dbReference type="ARBA" id="ARBA00008917"/>
    </source>
</evidence>
<comment type="similarity">
    <text evidence="2 7">Belongs to the derlin family.</text>
</comment>
<evidence type="ECO:0000256" key="5">
    <source>
        <dbReference type="ARBA" id="ARBA00022989"/>
    </source>
</evidence>
<accession>A0A7S3G6G4</accession>
<evidence type="ECO:0000259" key="9">
    <source>
        <dbReference type="PROSITE" id="PS50030"/>
    </source>
</evidence>
<dbReference type="EMBL" id="HBIB01022922">
    <property type="protein sequence ID" value="CAE0252759.1"/>
    <property type="molecule type" value="Transcribed_RNA"/>
</dbReference>
<feature type="domain" description="UBA" evidence="9">
    <location>
        <begin position="354"/>
        <end position="396"/>
    </location>
</feature>
<feature type="region of interest" description="Disordered" evidence="8">
    <location>
        <begin position="333"/>
        <end position="360"/>
    </location>
</feature>
<sequence length="396" mass="40707">MSGSGGPTMAERVAAIPFFTRAVLGTAAGITLAAAFSPDFSASLLNCPVLVVEKLQVWRVVSCTYAPQGLLGLLFGGMFLYNTGRALEEEMGSLYFAVLFASIGFWANILFDVGSLLLSPVMPMMWSPYNCSGGFFVVILGLITIQSQRSTAESMSIWGLFSVPTRYYPVALVLFFSLLGGRVMDNLAGVAIGYLYVHGHLLRLLPSPSKIAEWESGSTMSAVVNLPGYVHANGGWVGAGSVSNADVERGDGGNGQQRGGVFGFGGVSAPPPSSSSGGASGQRATPSAPPPPSAQHGGSNFSGNGYTLGSTAPAGKSRLVNEGTAKSGTIASLDESPATAHPAPSSSSAGGGGGEEQKGDHVRRLMAMGFEESRVVAALAEAGGDFTTAVNLLLQH</sequence>
<dbReference type="InterPro" id="IPR035952">
    <property type="entry name" value="Rhomboid-like_sf"/>
</dbReference>
<dbReference type="Gene3D" id="1.10.8.10">
    <property type="entry name" value="DNA helicase RuvA subunit, C-terminal domain"/>
    <property type="match status" value="1"/>
</dbReference>